<reference evidence="2 3" key="1">
    <citation type="submission" date="2023-05" db="EMBL/GenBank/DDBJ databases">
        <title>Novel species of genus Flectobacillus isolated from stream in China.</title>
        <authorList>
            <person name="Lu H."/>
        </authorList>
    </citation>
    <scope>NUCLEOTIDE SEQUENCE [LARGE SCALE GENOMIC DNA]</scope>
    <source>
        <strain evidence="2 3">KCTC 42575</strain>
    </source>
</reference>
<dbReference type="SUPFAM" id="SSF56003">
    <property type="entry name" value="Molybdenum cofactor-binding domain"/>
    <property type="match status" value="2"/>
</dbReference>
<dbReference type="InterPro" id="IPR037165">
    <property type="entry name" value="AldOxase/xan_DH_Mopterin-bd_sf"/>
</dbReference>
<dbReference type="PANTHER" id="PTHR47495">
    <property type="entry name" value="ALDEHYDE DEHYDROGENASE"/>
    <property type="match status" value="1"/>
</dbReference>
<evidence type="ECO:0000313" key="3">
    <source>
        <dbReference type="Proteomes" id="UP001236507"/>
    </source>
</evidence>
<feature type="domain" description="Aldehyde oxidase/xanthine dehydrogenase a/b hammerhead" evidence="1">
    <location>
        <begin position="209"/>
        <end position="295"/>
    </location>
</feature>
<dbReference type="SMART" id="SM01008">
    <property type="entry name" value="Ald_Xan_dh_C"/>
    <property type="match status" value="1"/>
</dbReference>
<dbReference type="PROSITE" id="PS51318">
    <property type="entry name" value="TAT"/>
    <property type="match status" value="1"/>
</dbReference>
<dbReference type="Proteomes" id="UP001236507">
    <property type="component" value="Unassembled WGS sequence"/>
</dbReference>
<dbReference type="NCBIfam" id="TIGR01409">
    <property type="entry name" value="TAT_signal_seq"/>
    <property type="match status" value="1"/>
</dbReference>
<dbReference type="InterPro" id="IPR000674">
    <property type="entry name" value="Ald_Oxase/Xan_DH_a/b"/>
</dbReference>
<dbReference type="PANTHER" id="PTHR47495:SF3">
    <property type="entry name" value="BLR6219 PROTEIN"/>
    <property type="match status" value="1"/>
</dbReference>
<name>A0ABT6Y5F2_9BACT</name>
<evidence type="ECO:0000259" key="1">
    <source>
        <dbReference type="SMART" id="SM01008"/>
    </source>
</evidence>
<evidence type="ECO:0000313" key="2">
    <source>
        <dbReference type="EMBL" id="MDI9858795.1"/>
    </source>
</evidence>
<gene>
    <name evidence="2" type="ORF">QM524_06225</name>
</gene>
<accession>A0ABT6Y5F2</accession>
<proteinExistence type="predicted"/>
<dbReference type="Gene3D" id="3.90.1170.50">
    <property type="entry name" value="Aldehyde oxidase/xanthine dehydrogenase, a/b hammerhead"/>
    <property type="match status" value="1"/>
</dbReference>
<dbReference type="InterPro" id="IPR046867">
    <property type="entry name" value="AldOxase/xan_DH_MoCoBD2"/>
</dbReference>
<dbReference type="PIRSF" id="PIRSF036389">
    <property type="entry name" value="IOR_B"/>
    <property type="match status" value="1"/>
</dbReference>
<dbReference type="Pfam" id="PF20256">
    <property type="entry name" value="MoCoBD_2"/>
    <property type="match status" value="2"/>
</dbReference>
<keyword evidence="3" id="KW-1185">Reference proteome</keyword>
<dbReference type="InterPro" id="IPR008274">
    <property type="entry name" value="AldOxase/xan_DH_MoCoBD1"/>
</dbReference>
<dbReference type="InterPro" id="IPR052516">
    <property type="entry name" value="N-heterocyclic_Hydroxylase"/>
</dbReference>
<dbReference type="RefSeq" id="WP_283343912.1">
    <property type="nucleotide sequence ID" value="NZ_JASHIF010000004.1"/>
</dbReference>
<dbReference type="Gene3D" id="3.30.365.10">
    <property type="entry name" value="Aldehyde oxidase/xanthine dehydrogenase, molybdopterin binding domain"/>
    <property type="match status" value="4"/>
</dbReference>
<dbReference type="InterPro" id="IPR006311">
    <property type="entry name" value="TAT_signal"/>
</dbReference>
<dbReference type="InterPro" id="IPR012368">
    <property type="entry name" value="OxRdtase_Mopterin-bd_su_IorB"/>
</dbReference>
<dbReference type="Pfam" id="PF02738">
    <property type="entry name" value="MoCoBD_1"/>
    <property type="match status" value="1"/>
</dbReference>
<sequence>MRTSTELNRRNFLKASGLLGAAFILGLSARASEPSEQSIENLSFLEDSFELTPFVIIEKTGKITIMNSKPEIGQGTWQAIPMIIAEELELGLDQYEIKQTSGDKKYGGQTAGGSASVRTSYATLRKTGAAAREMLLQAAAQTWNVPVNECYAERANIFHKPSGKKLAYSALVETASKLEVPKEPKLKDSKDFKLIGKQTQRQDIPLKVKGQATFGMDVEVPNMVYASVERCPVFGGKIQQIDDTQTLKVKGVLQVVRAERVLGKNRYEVVAVIASNYWAALKGRKALKVTWDYQGNDQFSTTQFEQQLRDLAKNEGVVDHNQGDFDKNYAEAPVKLEAFYETPMVSHSPMEPMNCIASWTGDKVEVWASSQGPDLLRNRVADAFAIPADNIKVNIFFNGGGFGRRLYQDFATEAVSIAKAVGKPVKVIWTREDDTTQGPFRPMTFSAFKGALTADGKALALQHKVISPSINATQNKNYDKTKSDNTMTEGISEQQYEIPHIKNYYVHAETHVPLAAWRAVTSTTLSFAHECFIDEMAHKANKDPFDFRLEMLQKETDTKRVMLKLKEVSQWGKPLPKGWARGVAQWEFFAGLAAQVVEVSKKPNGGVKIEKVYAVIDLGTVVNPDTVKAQVEGAVTMAIGAATKDAITFEKGQVQQSNFHDNRMVRIEEMPIVEIHILAEGGPKIKGVGEPGLPPFAPALANAIFAATGKRIRKMPFDLDKV</sequence>
<dbReference type="EMBL" id="JASHIF010000004">
    <property type="protein sequence ID" value="MDI9858795.1"/>
    <property type="molecule type" value="Genomic_DNA"/>
</dbReference>
<protein>
    <submittedName>
        <fullName evidence="2">Molybdopterin-dependent oxidoreductase</fullName>
    </submittedName>
</protein>
<comment type="caution">
    <text evidence="2">The sequence shown here is derived from an EMBL/GenBank/DDBJ whole genome shotgun (WGS) entry which is preliminary data.</text>
</comment>
<dbReference type="InterPro" id="IPR019546">
    <property type="entry name" value="TAT_signal_bac_arc"/>
</dbReference>
<organism evidence="2 3">
    <name type="scientific">Flectobacillus roseus</name>
    <dbReference type="NCBI Taxonomy" id="502259"/>
    <lineage>
        <taxon>Bacteria</taxon>
        <taxon>Pseudomonadati</taxon>
        <taxon>Bacteroidota</taxon>
        <taxon>Cytophagia</taxon>
        <taxon>Cytophagales</taxon>
        <taxon>Flectobacillaceae</taxon>
        <taxon>Flectobacillus</taxon>
    </lineage>
</organism>